<proteinExistence type="inferred from homology"/>
<dbReference type="GO" id="GO:0003677">
    <property type="term" value="F:DNA binding"/>
    <property type="evidence" value="ECO:0007669"/>
    <property type="project" value="UniProtKB-UniRule"/>
</dbReference>
<evidence type="ECO:0000256" key="5">
    <source>
        <dbReference type="ARBA" id="ARBA00023204"/>
    </source>
</evidence>
<dbReference type="FunFam" id="3.40.1440.10:FF:000001">
    <property type="entry name" value="UvrABC system protein C"/>
    <property type="match status" value="1"/>
</dbReference>
<evidence type="ECO:0000259" key="9">
    <source>
        <dbReference type="PROSITE" id="PS50165"/>
    </source>
</evidence>
<dbReference type="GO" id="GO:0009432">
    <property type="term" value="P:SOS response"/>
    <property type="evidence" value="ECO:0007669"/>
    <property type="project" value="UniProtKB-UniRule"/>
</dbReference>
<dbReference type="Pfam" id="PF01541">
    <property type="entry name" value="GIY-YIG"/>
    <property type="match status" value="1"/>
</dbReference>
<evidence type="ECO:0000313" key="11">
    <source>
        <dbReference type="Proteomes" id="UP000034875"/>
    </source>
</evidence>
<dbReference type="Gene3D" id="3.30.420.340">
    <property type="entry name" value="UvrC, RNAse H endonuclease domain"/>
    <property type="match status" value="1"/>
</dbReference>
<dbReference type="Pfam" id="PF22920">
    <property type="entry name" value="UvrC_RNaseH"/>
    <property type="match status" value="1"/>
</dbReference>
<dbReference type="InterPro" id="IPR004791">
    <property type="entry name" value="UvrC"/>
</dbReference>
<dbReference type="PROSITE" id="PS50165">
    <property type="entry name" value="UVRC"/>
    <property type="match status" value="1"/>
</dbReference>
<dbReference type="Pfam" id="PF08459">
    <property type="entry name" value="UvrC_RNaseH_dom"/>
    <property type="match status" value="1"/>
</dbReference>
<comment type="caution">
    <text evidence="10">The sequence shown here is derived from an EMBL/GenBank/DDBJ whole genome shotgun (WGS) entry which is preliminary data.</text>
</comment>
<dbReference type="PROSITE" id="PS50164">
    <property type="entry name" value="GIY_YIG"/>
    <property type="match status" value="1"/>
</dbReference>
<evidence type="ECO:0000313" key="10">
    <source>
        <dbReference type="EMBL" id="KKS43623.1"/>
    </source>
</evidence>
<sequence length="541" mass="62128">MPPLFKNLKLIPQTPGVYFFKSANGGILYIGKAKDLRKRIGQYKQGRLVSPQTGIMLARAAKIDFLVASSEVESLVWENNLIKEHQPKYNIRLRDDKDYLYIKISDEPFPKITAEHRANLSGGELIGPFTSSEYVQTTLKTIRKIFPYRTCNTMPKKPCLYFFIKLCPAPCVGKILQNDYADTIKKIRQILLGKDKKIIGKLKAQMRDESSIQNYEKAAYLRNQWQALEHVYGRNIATVGDEDFFSIAKTDSYAAAHLFIIRDKKMIRSETFLFDRANDYSEEEILQSAILNFYEHAASLPKNIITACFPENFELLSNWLKRKAKKLELPAPKFIIAKRGTKARLLKTGQRNALEKISWHKISQTSFRKQAGQSANDWQKISNLSAMPSRIECYDISNIQGTDAVGSMVVFENGRPKKSDYRRFIIKTIFGANDPAMMEEVISRRLNHKEWPMPDLILLDGGLPQLSAIFKLFKIKNIKIPLAALAKKEEEIYIPRRPLPIRLPKNSPALQILQAIRDEAHRFAITHYRTKHKASLFKKTL</sequence>
<dbReference type="SUPFAM" id="SSF46600">
    <property type="entry name" value="C-terminal UvrC-binding domain of UvrB"/>
    <property type="match status" value="1"/>
</dbReference>
<keyword evidence="4 6" id="KW-0267">Excision nuclease</keyword>
<comment type="similarity">
    <text evidence="6">Belongs to the UvrC family.</text>
</comment>
<dbReference type="PANTHER" id="PTHR30562:SF1">
    <property type="entry name" value="UVRABC SYSTEM PROTEIN C"/>
    <property type="match status" value="1"/>
</dbReference>
<dbReference type="GO" id="GO:0009380">
    <property type="term" value="C:excinuclease repair complex"/>
    <property type="evidence" value="ECO:0007669"/>
    <property type="project" value="InterPro"/>
</dbReference>
<keyword evidence="1 6" id="KW-0963">Cytoplasm</keyword>
<dbReference type="PROSITE" id="PS50151">
    <property type="entry name" value="UVR"/>
    <property type="match status" value="1"/>
</dbReference>
<reference evidence="10 11" key="1">
    <citation type="journal article" date="2015" name="Nature">
        <title>rRNA introns, odd ribosomes, and small enigmatic genomes across a large radiation of phyla.</title>
        <authorList>
            <person name="Brown C.T."/>
            <person name="Hug L.A."/>
            <person name="Thomas B.C."/>
            <person name="Sharon I."/>
            <person name="Castelle C.J."/>
            <person name="Singh A."/>
            <person name="Wilkins M.J."/>
            <person name="Williams K.H."/>
            <person name="Banfield J.F."/>
        </authorList>
    </citation>
    <scope>NUCLEOTIDE SEQUENCE [LARGE SCALE GENOMIC DNA]</scope>
</reference>
<dbReference type="InterPro" id="IPR038476">
    <property type="entry name" value="UvrC_RNase_H_dom_sf"/>
</dbReference>
<evidence type="ECO:0000256" key="3">
    <source>
        <dbReference type="ARBA" id="ARBA00022769"/>
    </source>
</evidence>
<keyword evidence="2 6" id="KW-0227">DNA damage</keyword>
<organism evidence="10 11">
    <name type="scientific">candidate division CPR1 bacterium GW2011_GWA2_42_17</name>
    <dbReference type="NCBI Taxonomy" id="1618341"/>
    <lineage>
        <taxon>Bacteria</taxon>
        <taxon>candidate division CPR1</taxon>
    </lineage>
</organism>
<evidence type="ECO:0000259" key="7">
    <source>
        <dbReference type="PROSITE" id="PS50151"/>
    </source>
</evidence>
<feature type="domain" description="UVR" evidence="7">
    <location>
        <begin position="196"/>
        <end position="231"/>
    </location>
</feature>
<dbReference type="NCBIfam" id="TIGR00194">
    <property type="entry name" value="uvrC"/>
    <property type="match status" value="1"/>
</dbReference>
<feature type="domain" description="GIY-YIG" evidence="8">
    <location>
        <begin position="13"/>
        <end position="91"/>
    </location>
</feature>
<dbReference type="Gene3D" id="3.40.1440.10">
    <property type="entry name" value="GIY-YIG endonuclease"/>
    <property type="match status" value="1"/>
</dbReference>
<dbReference type="InterPro" id="IPR035901">
    <property type="entry name" value="GIY-YIG_endonuc_sf"/>
</dbReference>
<dbReference type="GO" id="GO:0005737">
    <property type="term" value="C:cytoplasm"/>
    <property type="evidence" value="ECO:0007669"/>
    <property type="project" value="UniProtKB-SubCell"/>
</dbReference>
<feature type="domain" description="UvrC family homology region profile" evidence="9">
    <location>
        <begin position="244"/>
        <end position="473"/>
    </location>
</feature>
<comment type="subunit">
    <text evidence="6">Interacts with UvrB in an incision complex.</text>
</comment>
<keyword evidence="5 6" id="KW-0234">DNA repair</keyword>
<dbReference type="GO" id="GO:0009381">
    <property type="term" value="F:excinuclease ABC activity"/>
    <property type="evidence" value="ECO:0007669"/>
    <property type="project" value="UniProtKB-UniRule"/>
</dbReference>
<dbReference type="PANTHER" id="PTHR30562">
    <property type="entry name" value="UVRC/OXIDOREDUCTASE"/>
    <property type="match status" value="1"/>
</dbReference>
<accession>A0A0G1C1X6</accession>
<evidence type="ECO:0000256" key="1">
    <source>
        <dbReference type="ARBA" id="ARBA00022490"/>
    </source>
</evidence>
<dbReference type="SUPFAM" id="SSF82771">
    <property type="entry name" value="GIY-YIG endonuclease"/>
    <property type="match status" value="1"/>
</dbReference>
<dbReference type="HAMAP" id="MF_00203">
    <property type="entry name" value="UvrC"/>
    <property type="match status" value="1"/>
</dbReference>
<evidence type="ECO:0000256" key="6">
    <source>
        <dbReference type="HAMAP-Rule" id="MF_00203"/>
    </source>
</evidence>
<keyword evidence="6" id="KW-0742">SOS response</keyword>
<dbReference type="InterPro" id="IPR001943">
    <property type="entry name" value="UVR_dom"/>
</dbReference>
<dbReference type="InterPro" id="IPR036876">
    <property type="entry name" value="UVR_dom_sf"/>
</dbReference>
<dbReference type="GO" id="GO:0006289">
    <property type="term" value="P:nucleotide-excision repair"/>
    <property type="evidence" value="ECO:0007669"/>
    <property type="project" value="UniProtKB-UniRule"/>
</dbReference>
<dbReference type="AlphaFoldDB" id="A0A0G1C1X6"/>
<dbReference type="CDD" id="cd10434">
    <property type="entry name" value="GIY-YIG_UvrC_Cho"/>
    <property type="match status" value="1"/>
</dbReference>
<dbReference type="Proteomes" id="UP000034875">
    <property type="component" value="Unassembled WGS sequence"/>
</dbReference>
<comment type="subcellular location">
    <subcellularLocation>
        <location evidence="6">Cytoplasm</location>
    </subcellularLocation>
</comment>
<evidence type="ECO:0000256" key="4">
    <source>
        <dbReference type="ARBA" id="ARBA00022881"/>
    </source>
</evidence>
<name>A0A0G1C1X6_9BACT</name>
<dbReference type="InterPro" id="IPR047296">
    <property type="entry name" value="GIY-YIG_UvrC_Cho"/>
</dbReference>
<dbReference type="InterPro" id="IPR000305">
    <property type="entry name" value="GIY-YIG_endonuc"/>
</dbReference>
<comment type="function">
    <text evidence="6">The UvrABC repair system catalyzes the recognition and processing of DNA lesions. UvrC both incises the 5' and 3' sides of the lesion. The N-terminal half is responsible for the 3' incision and the C-terminal half is responsible for the 5' incision.</text>
</comment>
<evidence type="ECO:0000259" key="8">
    <source>
        <dbReference type="PROSITE" id="PS50164"/>
    </source>
</evidence>
<dbReference type="InterPro" id="IPR001162">
    <property type="entry name" value="UvrC_RNase_H_dom"/>
</dbReference>
<evidence type="ECO:0000256" key="2">
    <source>
        <dbReference type="ARBA" id="ARBA00022763"/>
    </source>
</evidence>
<dbReference type="InterPro" id="IPR050066">
    <property type="entry name" value="UvrABC_protein_C"/>
</dbReference>
<keyword evidence="3 6" id="KW-0228">DNA excision</keyword>
<dbReference type="EMBL" id="LCCZ01000027">
    <property type="protein sequence ID" value="KKS43623.1"/>
    <property type="molecule type" value="Genomic_DNA"/>
</dbReference>
<dbReference type="PATRIC" id="fig|1618341.3.peg.467"/>
<gene>
    <name evidence="6" type="primary">uvrC</name>
    <name evidence="10" type="ORF">UV05_C0027G0004</name>
</gene>
<protein>
    <recommendedName>
        <fullName evidence="6">UvrABC system protein C</fullName>
        <shortName evidence="6">Protein UvrC</shortName>
    </recommendedName>
    <alternativeName>
        <fullName evidence="6">Excinuclease ABC subunit C</fullName>
    </alternativeName>
</protein>
<dbReference type="SMART" id="SM00465">
    <property type="entry name" value="GIYc"/>
    <property type="match status" value="1"/>
</dbReference>